<name>A0ABS4UMK3_9ACTN</name>
<keyword evidence="5" id="KW-1185">Reference proteome</keyword>
<evidence type="ECO:0000259" key="3">
    <source>
        <dbReference type="Pfam" id="PF08327"/>
    </source>
</evidence>
<feature type="region of interest" description="Disordered" evidence="2">
    <location>
        <begin position="158"/>
        <end position="178"/>
    </location>
</feature>
<dbReference type="RefSeq" id="WP_209695476.1">
    <property type="nucleotide sequence ID" value="NZ_BAAAVU010000014.1"/>
</dbReference>
<evidence type="ECO:0000313" key="4">
    <source>
        <dbReference type="EMBL" id="MBP2352779.1"/>
    </source>
</evidence>
<accession>A0ABS4UMK3</accession>
<feature type="domain" description="Activator of Hsp90 ATPase homologue 1/2-like C-terminal" evidence="3">
    <location>
        <begin position="25"/>
        <end position="154"/>
    </location>
</feature>
<evidence type="ECO:0000256" key="2">
    <source>
        <dbReference type="SAM" id="MobiDB-lite"/>
    </source>
</evidence>
<protein>
    <submittedName>
        <fullName evidence="4">Uncharacterized protein YndB with AHSA1/START domain</fullName>
    </submittedName>
</protein>
<gene>
    <name evidence="4" type="ORF">JOF29_003862</name>
</gene>
<reference evidence="4 5" key="1">
    <citation type="submission" date="2021-03" db="EMBL/GenBank/DDBJ databases">
        <title>Sequencing the genomes of 1000 actinobacteria strains.</title>
        <authorList>
            <person name="Klenk H.-P."/>
        </authorList>
    </citation>
    <scope>NUCLEOTIDE SEQUENCE [LARGE SCALE GENOMIC DNA]</scope>
    <source>
        <strain evidence="4 5">DSM 18824</strain>
    </source>
</reference>
<evidence type="ECO:0000313" key="5">
    <source>
        <dbReference type="Proteomes" id="UP000755585"/>
    </source>
</evidence>
<proteinExistence type="inferred from homology"/>
<comment type="caution">
    <text evidence="4">The sequence shown here is derived from an EMBL/GenBank/DDBJ whole genome shotgun (WGS) entry which is preliminary data.</text>
</comment>
<dbReference type="InterPro" id="IPR023393">
    <property type="entry name" value="START-like_dom_sf"/>
</dbReference>
<dbReference type="Gene3D" id="3.30.530.20">
    <property type="match status" value="1"/>
</dbReference>
<dbReference type="Pfam" id="PF08327">
    <property type="entry name" value="AHSA1"/>
    <property type="match status" value="1"/>
</dbReference>
<dbReference type="SUPFAM" id="SSF55961">
    <property type="entry name" value="Bet v1-like"/>
    <property type="match status" value="1"/>
</dbReference>
<dbReference type="Proteomes" id="UP000755585">
    <property type="component" value="Unassembled WGS sequence"/>
</dbReference>
<organism evidence="4 5">
    <name type="scientific">Kribbella aluminosa</name>
    <dbReference type="NCBI Taxonomy" id="416017"/>
    <lineage>
        <taxon>Bacteria</taxon>
        <taxon>Bacillati</taxon>
        <taxon>Actinomycetota</taxon>
        <taxon>Actinomycetes</taxon>
        <taxon>Propionibacteriales</taxon>
        <taxon>Kribbellaceae</taxon>
        <taxon>Kribbella</taxon>
    </lineage>
</organism>
<comment type="similarity">
    <text evidence="1">Belongs to the AHA1 family.</text>
</comment>
<dbReference type="EMBL" id="JAGINT010000001">
    <property type="protein sequence ID" value="MBP2352779.1"/>
    <property type="molecule type" value="Genomic_DNA"/>
</dbReference>
<sequence length="178" mass="20321">MTDDGTIERGADRVTFRYERRLTQPIESVWKAITDPAAIEQWTGMRPELDLREGGSYVTRHQGDVRVVDRVLRLDPPRLFEHTFWEHVNPSAVVTWQLSPLEDQGCRLELTHVLSMDDVRAAMELGSSGVDPITVLSRNAAGWHHLLDRLQASLGEAVRPRSTEERKALQDHYAELSR</sequence>
<dbReference type="InterPro" id="IPR013538">
    <property type="entry name" value="ASHA1/2-like_C"/>
</dbReference>
<evidence type="ECO:0000256" key="1">
    <source>
        <dbReference type="ARBA" id="ARBA00006817"/>
    </source>
</evidence>